<name>A0A0P6YNY8_9CHLR</name>
<keyword evidence="8 10" id="KW-0472">Membrane</keyword>
<dbReference type="PROSITE" id="PS51846">
    <property type="entry name" value="CNNM"/>
    <property type="match status" value="1"/>
</dbReference>
<accession>A0A0P6YNY8</accession>
<dbReference type="SUPFAM" id="SSF56176">
    <property type="entry name" value="FAD-binding/transporter-associated domain-like"/>
    <property type="match status" value="1"/>
</dbReference>
<dbReference type="GO" id="GO:0005886">
    <property type="term" value="C:plasma membrane"/>
    <property type="evidence" value="ECO:0007669"/>
    <property type="project" value="UniProtKB-SubCell"/>
</dbReference>
<evidence type="ECO:0000256" key="7">
    <source>
        <dbReference type="ARBA" id="ARBA00023122"/>
    </source>
</evidence>
<feature type="transmembrane region" description="Helical" evidence="11">
    <location>
        <begin position="61"/>
        <end position="84"/>
    </location>
</feature>
<evidence type="ECO:0000259" key="13">
    <source>
        <dbReference type="PROSITE" id="PS51846"/>
    </source>
</evidence>
<dbReference type="OrthoDB" id="9798188at2"/>
<dbReference type="Pfam" id="PF01595">
    <property type="entry name" value="CNNM"/>
    <property type="match status" value="1"/>
</dbReference>
<dbReference type="InterPro" id="IPR016169">
    <property type="entry name" value="FAD-bd_PCMH_sub2"/>
</dbReference>
<reference evidence="14 15" key="1">
    <citation type="submission" date="2015-07" db="EMBL/GenBank/DDBJ databases">
        <title>Whole genome sequence of Herpetosiphon geysericola DSM 7119.</title>
        <authorList>
            <person name="Hemp J."/>
            <person name="Ward L.M."/>
            <person name="Pace L.A."/>
            <person name="Fischer W.W."/>
        </authorList>
    </citation>
    <scope>NUCLEOTIDE SEQUENCE [LARGE SCALE GENOMIC DNA]</scope>
    <source>
        <strain evidence="14 15">DSM 7119</strain>
    </source>
</reference>
<dbReference type="Gene3D" id="3.10.580.10">
    <property type="entry name" value="CBS-domain"/>
    <property type="match status" value="1"/>
</dbReference>
<dbReference type="InterPro" id="IPR000644">
    <property type="entry name" value="CBS_dom"/>
</dbReference>
<sequence length="432" mass="47777">MLSDIASELGIVLVLLVANGVFAASELAMVSARRSRLEQQAADGDLRAKKALQLADQPDRLLATVQVGITLIGTFAAAFGGANISKPFAEYLKTIPALESYADSIAFTVVVLLITYLSLIIGELVPKRLALLHADTIARNLAPLLSWLSWLTRPIVWVLTNSSTLILMLIGQNKKPDSSVTEDDILYMTREGRAGGTVALHEEALISRVFDFSDRTARMLMTPRPDVVAVSANTPLAEITRIAVEHGYSRMPVYEGDSLDRSIGTIYIKDVLPSMLGNDQRQLRELVRPPTYVLEHEPVSKMLSLFRRTGSHMALVVDEYGQISGILTLEDVLEELVGDIRDEYDSNEEQTMVKRDDGSWLIDGSESYAVIADRLNISINDANDFVTIAGYVLNELHRLPNVGDHVAWDDYDVEVIDMDGRRIDKVLIKKRA</sequence>
<keyword evidence="15" id="KW-1185">Reference proteome</keyword>
<feature type="domain" description="CNNM transmembrane" evidence="13">
    <location>
        <begin position="1"/>
        <end position="203"/>
    </location>
</feature>
<evidence type="ECO:0000256" key="3">
    <source>
        <dbReference type="ARBA" id="ARBA00022475"/>
    </source>
</evidence>
<keyword evidence="6 10" id="KW-1133">Transmembrane helix</keyword>
<feature type="transmembrane region" description="Helical" evidence="11">
    <location>
        <begin position="145"/>
        <end position="170"/>
    </location>
</feature>
<dbReference type="InterPro" id="IPR051676">
    <property type="entry name" value="UPF0053_domain"/>
</dbReference>
<dbReference type="Proteomes" id="UP000050277">
    <property type="component" value="Unassembled WGS sequence"/>
</dbReference>
<evidence type="ECO:0000313" key="15">
    <source>
        <dbReference type="Proteomes" id="UP000050277"/>
    </source>
</evidence>
<dbReference type="Pfam" id="PF03471">
    <property type="entry name" value="CorC_HlyC"/>
    <property type="match status" value="1"/>
</dbReference>
<evidence type="ECO:0000313" key="14">
    <source>
        <dbReference type="EMBL" id="KPL92020.1"/>
    </source>
</evidence>
<dbReference type="SMART" id="SM01091">
    <property type="entry name" value="CorC_HlyC"/>
    <property type="match status" value="1"/>
</dbReference>
<dbReference type="RefSeq" id="WP_054532406.1">
    <property type="nucleotide sequence ID" value="NZ_LGKP01000002.1"/>
</dbReference>
<comment type="caution">
    <text evidence="14">The sequence shown here is derived from an EMBL/GenBank/DDBJ whole genome shotgun (WGS) entry which is preliminary data.</text>
</comment>
<dbReference type="CDD" id="cd04590">
    <property type="entry name" value="CBS_pair_CorC_HlyC_assoc"/>
    <property type="match status" value="1"/>
</dbReference>
<keyword evidence="5" id="KW-0677">Repeat</keyword>
<evidence type="ECO:0000256" key="2">
    <source>
        <dbReference type="ARBA" id="ARBA00006337"/>
    </source>
</evidence>
<dbReference type="PANTHER" id="PTHR43099">
    <property type="entry name" value="UPF0053 PROTEIN YRKA"/>
    <property type="match status" value="1"/>
</dbReference>
<evidence type="ECO:0000256" key="9">
    <source>
        <dbReference type="PROSITE-ProRule" id="PRU00703"/>
    </source>
</evidence>
<dbReference type="InterPro" id="IPR046342">
    <property type="entry name" value="CBS_dom_sf"/>
</dbReference>
<comment type="subcellular location">
    <subcellularLocation>
        <location evidence="1">Cell membrane</location>
        <topology evidence="1">Multi-pass membrane protein</topology>
    </subcellularLocation>
</comment>
<keyword evidence="4 10" id="KW-0812">Transmembrane</keyword>
<dbReference type="SMART" id="SM00116">
    <property type="entry name" value="CBS"/>
    <property type="match status" value="2"/>
</dbReference>
<evidence type="ECO:0000256" key="8">
    <source>
        <dbReference type="ARBA" id="ARBA00023136"/>
    </source>
</evidence>
<dbReference type="PROSITE" id="PS51371">
    <property type="entry name" value="CBS"/>
    <property type="match status" value="2"/>
</dbReference>
<dbReference type="InterPro" id="IPR002550">
    <property type="entry name" value="CNNM"/>
</dbReference>
<keyword evidence="7 9" id="KW-0129">CBS domain</keyword>
<dbReference type="PATRIC" id="fig|70996.4.peg.2587"/>
<keyword evidence="3" id="KW-1003">Cell membrane</keyword>
<evidence type="ECO:0000256" key="4">
    <source>
        <dbReference type="ARBA" id="ARBA00022692"/>
    </source>
</evidence>
<organism evidence="14 15">
    <name type="scientific">Herpetosiphon geysericola</name>
    <dbReference type="NCBI Taxonomy" id="70996"/>
    <lineage>
        <taxon>Bacteria</taxon>
        <taxon>Bacillati</taxon>
        <taxon>Chloroflexota</taxon>
        <taxon>Chloroflexia</taxon>
        <taxon>Herpetosiphonales</taxon>
        <taxon>Herpetosiphonaceae</taxon>
        <taxon>Herpetosiphon</taxon>
    </lineage>
</organism>
<dbReference type="Gene3D" id="3.30.465.10">
    <property type="match status" value="1"/>
</dbReference>
<evidence type="ECO:0000256" key="10">
    <source>
        <dbReference type="PROSITE-ProRule" id="PRU01193"/>
    </source>
</evidence>
<dbReference type="EMBL" id="LGKP01000002">
    <property type="protein sequence ID" value="KPL92020.1"/>
    <property type="molecule type" value="Genomic_DNA"/>
</dbReference>
<dbReference type="FunFam" id="3.10.580.10:FF:000002">
    <property type="entry name" value="Magnesium/cobalt efflux protein CorC"/>
    <property type="match status" value="1"/>
</dbReference>
<dbReference type="InterPro" id="IPR005170">
    <property type="entry name" value="Transptr-assoc_dom"/>
</dbReference>
<evidence type="ECO:0000256" key="11">
    <source>
        <dbReference type="SAM" id="Phobius"/>
    </source>
</evidence>
<dbReference type="PANTHER" id="PTHR43099:SF5">
    <property type="entry name" value="HLYC_CORC FAMILY TRANSPORTER"/>
    <property type="match status" value="1"/>
</dbReference>
<dbReference type="InterPro" id="IPR044751">
    <property type="entry name" value="Ion_transp-like_CBS"/>
</dbReference>
<dbReference type="GO" id="GO:0050660">
    <property type="term" value="F:flavin adenine dinucleotide binding"/>
    <property type="evidence" value="ECO:0007669"/>
    <property type="project" value="InterPro"/>
</dbReference>
<evidence type="ECO:0000256" key="5">
    <source>
        <dbReference type="ARBA" id="ARBA00022737"/>
    </source>
</evidence>
<dbReference type="InterPro" id="IPR036318">
    <property type="entry name" value="FAD-bd_PCMH-like_sf"/>
</dbReference>
<feature type="domain" description="CBS" evidence="12">
    <location>
        <begin position="221"/>
        <end position="283"/>
    </location>
</feature>
<protein>
    <recommendedName>
        <fullName evidence="16">Hemolysin</fullName>
    </recommendedName>
</protein>
<feature type="transmembrane region" description="Helical" evidence="11">
    <location>
        <begin position="105"/>
        <end position="125"/>
    </location>
</feature>
<evidence type="ECO:0000256" key="6">
    <source>
        <dbReference type="ARBA" id="ARBA00022989"/>
    </source>
</evidence>
<dbReference type="Pfam" id="PF00571">
    <property type="entry name" value="CBS"/>
    <property type="match status" value="2"/>
</dbReference>
<feature type="domain" description="CBS" evidence="12">
    <location>
        <begin position="286"/>
        <end position="343"/>
    </location>
</feature>
<evidence type="ECO:0000256" key="1">
    <source>
        <dbReference type="ARBA" id="ARBA00004651"/>
    </source>
</evidence>
<dbReference type="AlphaFoldDB" id="A0A0P6YNY8"/>
<comment type="similarity">
    <text evidence="2">Belongs to the UPF0053 family.</text>
</comment>
<evidence type="ECO:0000259" key="12">
    <source>
        <dbReference type="PROSITE" id="PS51371"/>
    </source>
</evidence>
<gene>
    <name evidence="14" type="ORF">SE18_00255</name>
</gene>
<evidence type="ECO:0008006" key="16">
    <source>
        <dbReference type="Google" id="ProtNLM"/>
    </source>
</evidence>
<proteinExistence type="inferred from homology"/>
<dbReference type="STRING" id="70996.SE18_00255"/>
<dbReference type="SUPFAM" id="SSF54631">
    <property type="entry name" value="CBS-domain pair"/>
    <property type="match status" value="1"/>
</dbReference>